<dbReference type="Proteomes" id="UP000646053">
    <property type="component" value="Unassembled WGS sequence"/>
</dbReference>
<dbReference type="InterPro" id="IPR020627">
    <property type="entry name" value="KhpA"/>
</dbReference>
<dbReference type="EMBL" id="WVIE01000040">
    <property type="protein sequence ID" value="NDJ19772.1"/>
    <property type="molecule type" value="Genomic_DNA"/>
</dbReference>
<dbReference type="PANTHER" id="PTHR34654">
    <property type="entry name" value="UPF0109 PROTEIN SCO5592"/>
    <property type="match status" value="1"/>
</dbReference>
<accession>A0A8J8CPP7</accession>
<dbReference type="AlphaFoldDB" id="A0A8J8CPP7"/>
<proteinExistence type="predicted"/>
<dbReference type="GO" id="GO:0003723">
    <property type="term" value="F:RNA binding"/>
    <property type="evidence" value="ECO:0007669"/>
    <property type="project" value="UniProtKB-KW"/>
</dbReference>
<keyword evidence="2" id="KW-0694">RNA-binding</keyword>
<evidence type="ECO:0000256" key="2">
    <source>
        <dbReference type="ARBA" id="ARBA00022884"/>
    </source>
</evidence>
<evidence type="ECO:0000256" key="3">
    <source>
        <dbReference type="SAM" id="MobiDB-lite"/>
    </source>
</evidence>
<sequence length="121" mass="13109">MTHPRQTQPSYADLTRFLMQPFLDSPEALRIDCETCADGSRIWVRLAFEGADKGRVFGRGGRNIQAVRAVLNGVAKAAGQTANLEIYGGQQADEGAGQESRPRSSNAPKPRPSKPVQGEAR</sequence>
<protein>
    <submittedName>
        <fullName evidence="4">KH domain-containing protein</fullName>
    </submittedName>
</protein>
<dbReference type="RefSeq" id="WP_162425297.1">
    <property type="nucleotide sequence ID" value="NZ_WVIE01000040.1"/>
</dbReference>
<feature type="compositionally biased region" description="Low complexity" evidence="3">
    <location>
        <begin position="88"/>
        <end position="99"/>
    </location>
</feature>
<dbReference type="Pfam" id="PF13083">
    <property type="entry name" value="KH_KhpA-B"/>
    <property type="match status" value="1"/>
</dbReference>
<evidence type="ECO:0000313" key="5">
    <source>
        <dbReference type="Proteomes" id="UP000646053"/>
    </source>
</evidence>
<evidence type="ECO:0000256" key="1">
    <source>
        <dbReference type="ARBA" id="ARBA00022490"/>
    </source>
</evidence>
<evidence type="ECO:0000313" key="4">
    <source>
        <dbReference type="EMBL" id="NDJ19772.1"/>
    </source>
</evidence>
<organism evidence="4 5">
    <name type="scientific">Myxacorys almedinensis A</name>
    <dbReference type="NCBI Taxonomy" id="2690445"/>
    <lineage>
        <taxon>Bacteria</taxon>
        <taxon>Bacillati</taxon>
        <taxon>Cyanobacteriota</taxon>
        <taxon>Cyanophyceae</taxon>
        <taxon>Leptolyngbyales</taxon>
        <taxon>Leptolyngbyaceae</taxon>
        <taxon>Myxacorys</taxon>
        <taxon>Myxacorys almedinensis</taxon>
    </lineage>
</organism>
<comment type="caution">
    <text evidence="4">The sequence shown here is derived from an EMBL/GenBank/DDBJ whole genome shotgun (WGS) entry which is preliminary data.</text>
</comment>
<keyword evidence="1" id="KW-0963">Cytoplasm</keyword>
<keyword evidence="5" id="KW-1185">Reference proteome</keyword>
<dbReference type="PANTHER" id="PTHR34654:SF1">
    <property type="entry name" value="RNA-BINDING PROTEIN KHPA"/>
    <property type="match status" value="1"/>
</dbReference>
<gene>
    <name evidence="4" type="ORF">GS601_21190</name>
</gene>
<name>A0A8J8CPP7_9CYAN</name>
<feature type="region of interest" description="Disordered" evidence="3">
    <location>
        <begin position="87"/>
        <end position="121"/>
    </location>
</feature>
<dbReference type="CDD" id="cd22533">
    <property type="entry name" value="KH-II_YlqC-like"/>
    <property type="match status" value="1"/>
</dbReference>
<reference evidence="4" key="1">
    <citation type="submission" date="2019-12" db="EMBL/GenBank/DDBJ databases">
        <title>High-Quality draft genome sequences of three cyanobacteria isolated from the limestone walls of the Old Cathedral of Coimbra.</title>
        <authorList>
            <person name="Tiago I."/>
            <person name="Soares F."/>
            <person name="Portugal A."/>
        </authorList>
    </citation>
    <scope>NUCLEOTIDE SEQUENCE</scope>
    <source>
        <strain evidence="4">A</strain>
    </source>
</reference>